<reference evidence="1 2" key="1">
    <citation type="submission" date="2019-08" db="EMBL/GenBank/DDBJ databases">
        <authorList>
            <person name="Peeters C."/>
        </authorList>
    </citation>
    <scope>NUCLEOTIDE SEQUENCE [LARGE SCALE GENOMIC DNA]</scope>
    <source>
        <strain evidence="1 2">LMG 31114</strain>
    </source>
</reference>
<accession>A0A5E4RNI0</accession>
<proteinExistence type="predicted"/>
<dbReference type="AlphaFoldDB" id="A0A5E4RNI0"/>
<dbReference type="GO" id="GO:0006310">
    <property type="term" value="P:DNA recombination"/>
    <property type="evidence" value="ECO:0007669"/>
    <property type="project" value="InterPro"/>
</dbReference>
<dbReference type="GeneID" id="300402306"/>
<name>A0A5E4RNI0_9BURK</name>
<keyword evidence="2" id="KW-1185">Reference proteome</keyword>
<evidence type="ECO:0000313" key="1">
    <source>
        <dbReference type="EMBL" id="VVD63619.1"/>
    </source>
</evidence>
<organism evidence="1 2">
    <name type="scientific">Pandoraea pneumonica</name>
    <dbReference type="NCBI Taxonomy" id="2508299"/>
    <lineage>
        <taxon>Bacteria</taxon>
        <taxon>Pseudomonadati</taxon>
        <taxon>Pseudomonadota</taxon>
        <taxon>Betaproteobacteria</taxon>
        <taxon>Burkholderiales</taxon>
        <taxon>Burkholderiaceae</taxon>
        <taxon>Pandoraea</taxon>
    </lineage>
</organism>
<dbReference type="Proteomes" id="UP000366945">
    <property type="component" value="Unassembled WGS sequence"/>
</dbReference>
<dbReference type="SUPFAM" id="SSF103084">
    <property type="entry name" value="Holliday junction resolvase RusA"/>
    <property type="match status" value="1"/>
</dbReference>
<dbReference type="RefSeq" id="WP_150677671.1">
    <property type="nucleotide sequence ID" value="NZ_CABPSK010000001.1"/>
</dbReference>
<dbReference type="GO" id="GO:0006281">
    <property type="term" value="P:DNA repair"/>
    <property type="evidence" value="ECO:0007669"/>
    <property type="project" value="InterPro"/>
</dbReference>
<protein>
    <submittedName>
        <fullName evidence="1">RusA family crossover junction endodeoxyribonuclease</fullName>
    </submittedName>
</protein>
<dbReference type="OrthoDB" id="5114842at2"/>
<dbReference type="Pfam" id="PF05866">
    <property type="entry name" value="RusA"/>
    <property type="match status" value="1"/>
</dbReference>
<evidence type="ECO:0000313" key="2">
    <source>
        <dbReference type="Proteomes" id="UP000366945"/>
    </source>
</evidence>
<sequence length="144" mass="15832">MRQVEFVVNGKPEPKGRARFARIQGHVRTYTPAKTAAYERAVAAAASDAMAQQPIFVGPVMLQIGIHLPIPESWSKKRRGRAATGEIAATKKPDADNVLKAIKDGLNGVVYVDDNQVIDLRVHKRYSDKPCVTVLAIETELERA</sequence>
<dbReference type="GO" id="GO:0000287">
    <property type="term" value="F:magnesium ion binding"/>
    <property type="evidence" value="ECO:0007669"/>
    <property type="project" value="InterPro"/>
</dbReference>
<dbReference type="InterPro" id="IPR008822">
    <property type="entry name" value="Endonuclease_RusA-like"/>
</dbReference>
<dbReference type="EMBL" id="CABPSK010000001">
    <property type="protein sequence ID" value="VVD63619.1"/>
    <property type="molecule type" value="Genomic_DNA"/>
</dbReference>
<gene>
    <name evidence="1" type="ORF">PPN31114_00231</name>
</gene>
<dbReference type="InterPro" id="IPR036614">
    <property type="entry name" value="RusA-like_sf"/>
</dbReference>
<dbReference type="Gene3D" id="3.30.1330.70">
    <property type="entry name" value="Holliday junction resolvase RusA"/>
    <property type="match status" value="1"/>
</dbReference>